<dbReference type="EMBL" id="JAQIZT010000010">
    <property type="protein sequence ID" value="KAJ6981322.1"/>
    <property type="molecule type" value="Genomic_DNA"/>
</dbReference>
<dbReference type="Pfam" id="PF07816">
    <property type="entry name" value="DUF1645"/>
    <property type="match status" value="1"/>
</dbReference>
<name>A0AAD6Q742_9ROSI</name>
<evidence type="ECO:0000256" key="1">
    <source>
        <dbReference type="SAM" id="MobiDB-lite"/>
    </source>
</evidence>
<reference evidence="2" key="1">
    <citation type="journal article" date="2023" name="Mol. Ecol. Resour.">
        <title>Chromosome-level genome assembly of a triploid poplar Populus alba 'Berolinensis'.</title>
        <authorList>
            <person name="Chen S."/>
            <person name="Yu Y."/>
            <person name="Wang X."/>
            <person name="Wang S."/>
            <person name="Zhang T."/>
            <person name="Zhou Y."/>
            <person name="He R."/>
            <person name="Meng N."/>
            <person name="Wang Y."/>
            <person name="Liu W."/>
            <person name="Liu Z."/>
            <person name="Liu J."/>
            <person name="Guo Q."/>
            <person name="Huang H."/>
            <person name="Sederoff R.R."/>
            <person name="Wang G."/>
            <person name="Qu G."/>
            <person name="Chen S."/>
        </authorList>
    </citation>
    <scope>NUCLEOTIDE SEQUENCE</scope>
    <source>
        <strain evidence="2">SC-2020</strain>
    </source>
</reference>
<feature type="compositionally biased region" description="Basic and acidic residues" evidence="1">
    <location>
        <begin position="158"/>
        <end position="181"/>
    </location>
</feature>
<dbReference type="PANTHER" id="PTHR33095:SF23">
    <property type="entry name" value="DUF1645 FAMILY PROTEIN"/>
    <property type="match status" value="1"/>
</dbReference>
<organism evidence="2 3">
    <name type="scientific">Populus alba x Populus x berolinensis</name>
    <dbReference type="NCBI Taxonomy" id="444605"/>
    <lineage>
        <taxon>Eukaryota</taxon>
        <taxon>Viridiplantae</taxon>
        <taxon>Streptophyta</taxon>
        <taxon>Embryophyta</taxon>
        <taxon>Tracheophyta</taxon>
        <taxon>Spermatophyta</taxon>
        <taxon>Magnoliopsida</taxon>
        <taxon>eudicotyledons</taxon>
        <taxon>Gunneridae</taxon>
        <taxon>Pentapetalae</taxon>
        <taxon>rosids</taxon>
        <taxon>fabids</taxon>
        <taxon>Malpighiales</taxon>
        <taxon>Salicaceae</taxon>
        <taxon>Saliceae</taxon>
        <taxon>Populus</taxon>
    </lineage>
</organism>
<comment type="caution">
    <text evidence="2">The sequence shown here is derived from an EMBL/GenBank/DDBJ whole genome shotgun (WGS) entry which is preliminary data.</text>
</comment>
<feature type="region of interest" description="Disordered" evidence="1">
    <location>
        <begin position="151"/>
        <end position="181"/>
    </location>
</feature>
<feature type="compositionally biased region" description="Low complexity" evidence="1">
    <location>
        <begin position="107"/>
        <end position="121"/>
    </location>
</feature>
<accession>A0AAD6Q742</accession>
<dbReference type="Proteomes" id="UP001164929">
    <property type="component" value="Chromosome 10"/>
</dbReference>
<dbReference type="AlphaFoldDB" id="A0AAD6Q742"/>
<evidence type="ECO:0000313" key="3">
    <source>
        <dbReference type="Proteomes" id="UP001164929"/>
    </source>
</evidence>
<dbReference type="PANTHER" id="PTHR33095">
    <property type="entry name" value="OS07G0619500 PROTEIN"/>
    <property type="match status" value="1"/>
</dbReference>
<keyword evidence="3" id="KW-1185">Reference proteome</keyword>
<feature type="region of interest" description="Disordered" evidence="1">
    <location>
        <begin position="1"/>
        <end position="55"/>
    </location>
</feature>
<sequence>MQSFKSRIGLTRDLDNPGLRPVQVEAKTHLKIEPEKPGRPETRSTRSNPGEIRSINYNAKKPNRLLLKKLFYEDHETFSCSSLEVDDIDSLEPGSYCVWTPKKKEGSPGSYKKSSSTGSNSKRWKFKDFIHRSNSDGKDTFVFLMPNNKKSGLHHQRLGSDDQDRNHNKQGTEKRKEVKRARGDLFQFQEHHHMRSKEGDKHRYYLPYKPDLVGFLSNVNGVERNLHPF</sequence>
<evidence type="ECO:0000313" key="2">
    <source>
        <dbReference type="EMBL" id="KAJ6981322.1"/>
    </source>
</evidence>
<dbReference type="InterPro" id="IPR012442">
    <property type="entry name" value="DUF1645_plant"/>
</dbReference>
<feature type="region of interest" description="Disordered" evidence="1">
    <location>
        <begin position="102"/>
        <end position="121"/>
    </location>
</feature>
<feature type="compositionally biased region" description="Basic and acidic residues" evidence="1">
    <location>
        <begin position="26"/>
        <end position="44"/>
    </location>
</feature>
<protein>
    <submittedName>
        <fullName evidence="2">Uncharacterized protein</fullName>
    </submittedName>
</protein>
<proteinExistence type="predicted"/>
<gene>
    <name evidence="2" type="ORF">NC653_024658</name>
</gene>